<feature type="region of interest" description="Disordered" evidence="1">
    <location>
        <begin position="96"/>
        <end position="132"/>
    </location>
</feature>
<feature type="compositionally biased region" description="Basic residues" evidence="1">
    <location>
        <begin position="96"/>
        <end position="105"/>
    </location>
</feature>
<sequence length="132" mass="15033">MNIDIQARDFPLTDSLRSHIRRRLDFALSPRYEQIQQIQVRISDVNGPRGGADKCCHLHVVLPRIQDVIVEDTELDMYVAINRAIERAGRAVARKLSRQRVRAQRPPRSPAAETAPETTVEPEAIEQNMLQA</sequence>
<evidence type="ECO:0000313" key="2">
    <source>
        <dbReference type="EMBL" id="KAA1191841.1"/>
    </source>
</evidence>
<dbReference type="Pfam" id="PF02482">
    <property type="entry name" value="Ribosomal_S30AE"/>
    <property type="match status" value="1"/>
</dbReference>
<dbReference type="InterPro" id="IPR003489">
    <property type="entry name" value="RHF/RaiA"/>
</dbReference>
<proteinExistence type="predicted"/>
<accession>A0A5B0X0H2</accession>
<keyword evidence="3" id="KW-1185">Reference proteome</keyword>
<feature type="compositionally biased region" description="Low complexity" evidence="1">
    <location>
        <begin position="110"/>
        <end position="122"/>
    </location>
</feature>
<evidence type="ECO:0000256" key="1">
    <source>
        <dbReference type="SAM" id="MobiDB-lite"/>
    </source>
</evidence>
<gene>
    <name evidence="2" type="ORF">F0M18_09930</name>
</gene>
<organism evidence="2 3">
    <name type="scientific">Pseudohalioglobus sediminis</name>
    <dbReference type="NCBI Taxonomy" id="2606449"/>
    <lineage>
        <taxon>Bacteria</taxon>
        <taxon>Pseudomonadati</taxon>
        <taxon>Pseudomonadota</taxon>
        <taxon>Gammaproteobacteria</taxon>
        <taxon>Cellvibrionales</taxon>
        <taxon>Halieaceae</taxon>
        <taxon>Pseudohalioglobus</taxon>
    </lineage>
</organism>
<evidence type="ECO:0000313" key="3">
    <source>
        <dbReference type="Proteomes" id="UP000323708"/>
    </source>
</evidence>
<dbReference type="RefSeq" id="WP_149611277.1">
    <property type="nucleotide sequence ID" value="NZ_VTUX01000004.1"/>
</dbReference>
<protein>
    <submittedName>
        <fullName evidence="2">HPF/RaiA family ribosome-associated protein</fullName>
    </submittedName>
</protein>
<dbReference type="Gene3D" id="3.30.160.100">
    <property type="entry name" value="Ribosome hibernation promotion factor-like"/>
    <property type="match status" value="1"/>
</dbReference>
<reference evidence="2 3" key="1">
    <citation type="submission" date="2019-09" db="EMBL/GenBank/DDBJ databases">
        <authorList>
            <person name="Chen X.-Y."/>
        </authorList>
    </citation>
    <scope>NUCLEOTIDE SEQUENCE [LARGE SCALE GENOMIC DNA]</scope>
    <source>
        <strain evidence="2 3">NY5</strain>
    </source>
</reference>
<dbReference type="Proteomes" id="UP000323708">
    <property type="component" value="Unassembled WGS sequence"/>
</dbReference>
<dbReference type="AlphaFoldDB" id="A0A5B0X0H2"/>
<dbReference type="EMBL" id="VTUX01000004">
    <property type="protein sequence ID" value="KAA1191841.1"/>
    <property type="molecule type" value="Genomic_DNA"/>
</dbReference>
<name>A0A5B0X0H2_9GAMM</name>
<dbReference type="InterPro" id="IPR036567">
    <property type="entry name" value="RHF-like"/>
</dbReference>
<comment type="caution">
    <text evidence="2">The sequence shown here is derived from an EMBL/GenBank/DDBJ whole genome shotgun (WGS) entry which is preliminary data.</text>
</comment>
<dbReference type="SUPFAM" id="SSF69754">
    <property type="entry name" value="Ribosome binding protein Y (YfiA homologue)"/>
    <property type="match status" value="1"/>
</dbReference>